<feature type="transmembrane region" description="Helical" evidence="1">
    <location>
        <begin position="95"/>
        <end position="117"/>
    </location>
</feature>
<organism evidence="2 3">
    <name type="scientific">Urocitellus parryii</name>
    <name type="common">Arctic ground squirrel</name>
    <name type="synonym">Spermophilus parryii</name>
    <dbReference type="NCBI Taxonomy" id="9999"/>
    <lineage>
        <taxon>Eukaryota</taxon>
        <taxon>Metazoa</taxon>
        <taxon>Chordata</taxon>
        <taxon>Craniata</taxon>
        <taxon>Vertebrata</taxon>
        <taxon>Euteleostomi</taxon>
        <taxon>Mammalia</taxon>
        <taxon>Eutheria</taxon>
        <taxon>Euarchontoglires</taxon>
        <taxon>Glires</taxon>
        <taxon>Rodentia</taxon>
        <taxon>Sciuromorpha</taxon>
        <taxon>Sciuridae</taxon>
        <taxon>Xerinae</taxon>
        <taxon>Marmotini</taxon>
        <taxon>Urocitellus</taxon>
    </lineage>
</organism>
<name>A0A8D2GMC8_UROPR</name>
<reference evidence="2" key="1">
    <citation type="submission" date="2025-08" db="UniProtKB">
        <authorList>
            <consortium name="Ensembl"/>
        </authorList>
    </citation>
    <scope>IDENTIFICATION</scope>
</reference>
<accession>A0A8D2GMC8</accession>
<keyword evidence="1" id="KW-0472">Membrane</keyword>
<proteinExistence type="predicted"/>
<dbReference type="Proteomes" id="UP000694417">
    <property type="component" value="Unplaced"/>
</dbReference>
<keyword evidence="1" id="KW-1133">Transmembrane helix</keyword>
<evidence type="ECO:0000313" key="3">
    <source>
        <dbReference type="Proteomes" id="UP000694417"/>
    </source>
</evidence>
<dbReference type="GeneTree" id="ENSGT01030000234881"/>
<sequence length="122" mass="14346">MAYDDSMKKEDCFDGDHSFEDIGLAAGRSQREKKRSYKDFLREEEEIAAQVRNSSKKKFKDSELYFLGTDTHKKKRKHSSDDYYYAGTDGGFPSYWFILYIVCGNQTFSHTFSFLFFSSFLQ</sequence>
<dbReference type="InterPro" id="IPR042477">
    <property type="entry name" value="HMGXB4"/>
</dbReference>
<protein>
    <recommendedName>
        <fullName evidence="4">HMG box domain-containing protein</fullName>
    </recommendedName>
</protein>
<dbReference type="PANTHER" id="PTHR46584:SF1">
    <property type="entry name" value="HMG DOMAIN-CONTAINING PROTEIN 4"/>
    <property type="match status" value="1"/>
</dbReference>
<keyword evidence="1" id="KW-0812">Transmembrane</keyword>
<dbReference type="AlphaFoldDB" id="A0A8D2GMC8"/>
<dbReference type="Ensembl" id="ENSUPAT00010001280.1">
    <property type="protein sequence ID" value="ENSUPAP00010001116.1"/>
    <property type="gene ID" value="ENSUPAG00010000928.1"/>
</dbReference>
<evidence type="ECO:0008006" key="4">
    <source>
        <dbReference type="Google" id="ProtNLM"/>
    </source>
</evidence>
<keyword evidence="3" id="KW-1185">Reference proteome</keyword>
<evidence type="ECO:0000313" key="2">
    <source>
        <dbReference type="Ensembl" id="ENSUPAP00010001116.1"/>
    </source>
</evidence>
<reference evidence="2" key="2">
    <citation type="submission" date="2025-09" db="UniProtKB">
        <authorList>
            <consortium name="Ensembl"/>
        </authorList>
    </citation>
    <scope>IDENTIFICATION</scope>
</reference>
<dbReference type="PANTHER" id="PTHR46584">
    <property type="entry name" value="HMG DOMAIN-CONTAINING PROTEIN 4"/>
    <property type="match status" value="1"/>
</dbReference>
<evidence type="ECO:0000256" key="1">
    <source>
        <dbReference type="SAM" id="Phobius"/>
    </source>
</evidence>